<sequence>LAFLKQCIADDLDPICFEQTFYVGGLWNFVEIDDDENKDPHLSIYKILITNVSKEMPSYLHNSLLTKYFYFIFLFVSSASFVHISYHPDHCWKVKYITCVNKDRTDENHNHELEEIDFVMVCNEHHRKH</sequence>
<dbReference type="Proteomes" id="UP000789702">
    <property type="component" value="Unassembled WGS sequence"/>
</dbReference>
<reference evidence="1" key="1">
    <citation type="submission" date="2021-06" db="EMBL/GenBank/DDBJ databases">
        <authorList>
            <person name="Kallberg Y."/>
            <person name="Tangrot J."/>
            <person name="Rosling A."/>
        </authorList>
    </citation>
    <scope>NUCLEOTIDE SEQUENCE</scope>
    <source>
        <strain evidence="1">IL203A</strain>
    </source>
</reference>
<keyword evidence="2" id="KW-1185">Reference proteome</keyword>
<organism evidence="1 2">
    <name type="scientific">Dentiscutata heterogama</name>
    <dbReference type="NCBI Taxonomy" id="1316150"/>
    <lineage>
        <taxon>Eukaryota</taxon>
        <taxon>Fungi</taxon>
        <taxon>Fungi incertae sedis</taxon>
        <taxon>Mucoromycota</taxon>
        <taxon>Glomeromycotina</taxon>
        <taxon>Glomeromycetes</taxon>
        <taxon>Diversisporales</taxon>
        <taxon>Gigasporaceae</taxon>
        <taxon>Dentiscutata</taxon>
    </lineage>
</organism>
<protein>
    <submittedName>
        <fullName evidence="1">6761_t:CDS:1</fullName>
    </submittedName>
</protein>
<evidence type="ECO:0000313" key="1">
    <source>
        <dbReference type="EMBL" id="CAG8658628.1"/>
    </source>
</evidence>
<feature type="non-terminal residue" evidence="1">
    <location>
        <position position="129"/>
    </location>
</feature>
<feature type="non-terminal residue" evidence="1">
    <location>
        <position position="1"/>
    </location>
</feature>
<comment type="caution">
    <text evidence="1">The sequence shown here is derived from an EMBL/GenBank/DDBJ whole genome shotgun (WGS) entry which is preliminary data.</text>
</comment>
<proteinExistence type="predicted"/>
<dbReference type="EMBL" id="CAJVPU010017286">
    <property type="protein sequence ID" value="CAG8658628.1"/>
    <property type="molecule type" value="Genomic_DNA"/>
</dbReference>
<gene>
    <name evidence="1" type="ORF">DHETER_LOCUS9645</name>
</gene>
<name>A0ACA9NNI7_9GLOM</name>
<accession>A0ACA9NNI7</accession>
<evidence type="ECO:0000313" key="2">
    <source>
        <dbReference type="Proteomes" id="UP000789702"/>
    </source>
</evidence>